<comment type="caution">
    <text evidence="1">The sequence shown here is derived from an EMBL/GenBank/DDBJ whole genome shotgun (WGS) entry which is preliminary data.</text>
</comment>
<accession>H0EHF0</accession>
<dbReference type="AlphaFoldDB" id="H0EHF0"/>
<sequence>MELKVFILLTEANLIELSKRESYRPVLNLLFFHFCGGLR</sequence>
<keyword evidence="2" id="KW-1185">Reference proteome</keyword>
<evidence type="ECO:0000313" key="1">
    <source>
        <dbReference type="EMBL" id="EHL01979.1"/>
    </source>
</evidence>
<dbReference type="EMBL" id="AGUE01000040">
    <property type="protein sequence ID" value="EHL01979.1"/>
    <property type="molecule type" value="Genomic_DNA"/>
</dbReference>
<proteinExistence type="predicted"/>
<name>H0EHF0_GLAL7</name>
<dbReference type="Proteomes" id="UP000005446">
    <property type="component" value="Unassembled WGS sequence"/>
</dbReference>
<dbReference type="HOGENOM" id="CLU_3320157_0_0_1"/>
<evidence type="ECO:0000313" key="2">
    <source>
        <dbReference type="Proteomes" id="UP000005446"/>
    </source>
</evidence>
<organism evidence="1 2">
    <name type="scientific">Glarea lozoyensis (strain ATCC 74030 / MF5533)</name>
    <dbReference type="NCBI Taxonomy" id="1104152"/>
    <lineage>
        <taxon>Eukaryota</taxon>
        <taxon>Fungi</taxon>
        <taxon>Dikarya</taxon>
        <taxon>Ascomycota</taxon>
        <taxon>Pezizomycotina</taxon>
        <taxon>Leotiomycetes</taxon>
        <taxon>Helotiales</taxon>
        <taxon>Helotiaceae</taxon>
        <taxon>Glarea</taxon>
    </lineage>
</organism>
<reference evidence="1 2" key="1">
    <citation type="journal article" date="2012" name="Eukaryot. Cell">
        <title>Genome sequence of the fungus Glarea lozoyensis: the first genome sequence of a species from the Helotiaceae family.</title>
        <authorList>
            <person name="Youssar L."/>
            <person name="Gruening B.A."/>
            <person name="Erxleben A."/>
            <person name="Guenther S."/>
            <person name="Huettel W."/>
        </authorList>
    </citation>
    <scope>NUCLEOTIDE SEQUENCE [LARGE SCALE GENOMIC DNA]</scope>
    <source>
        <strain evidence="2">ATCC 74030 / MF5533</strain>
    </source>
</reference>
<dbReference type="InParanoid" id="H0EHF0"/>
<gene>
    <name evidence="1" type="ORF">M7I_1928</name>
</gene>
<protein>
    <submittedName>
        <fullName evidence="1">Uncharacterized protein</fullName>
    </submittedName>
</protein>